<dbReference type="InterPro" id="IPR016186">
    <property type="entry name" value="C-type_lectin-like/link_sf"/>
</dbReference>
<reference evidence="2 3" key="1">
    <citation type="submission" date="2019-09" db="EMBL/GenBank/DDBJ databases">
        <title>Bird 10,000 Genomes (B10K) Project - Family phase.</title>
        <authorList>
            <person name="Zhang G."/>
        </authorList>
    </citation>
    <scope>NUCLEOTIDE SEQUENCE [LARGE SCALE GENOMIC DNA]</scope>
    <source>
        <strain evidence="2">B10K-DU-002-14</strain>
        <tissue evidence="2">Muscle</tissue>
    </source>
</reference>
<dbReference type="PROSITE" id="PS50041">
    <property type="entry name" value="C_TYPE_LECTIN_2"/>
    <property type="match status" value="1"/>
</dbReference>
<feature type="domain" description="C-type lectin" evidence="1">
    <location>
        <begin position="11"/>
        <end position="103"/>
    </location>
</feature>
<protein>
    <submittedName>
        <fullName evidence="2">CLC4D protein</fullName>
    </submittedName>
</protein>
<name>A0A7L1HSR2_9CHAR</name>
<keyword evidence="3" id="KW-1185">Reference proteome</keyword>
<evidence type="ECO:0000259" key="1">
    <source>
        <dbReference type="PROSITE" id="PS50041"/>
    </source>
</evidence>
<evidence type="ECO:0000313" key="2">
    <source>
        <dbReference type="EMBL" id="NXN29217.1"/>
    </source>
</evidence>
<dbReference type="OrthoDB" id="6133475at2759"/>
<dbReference type="AlphaFoldDB" id="A0A7L1HSR2"/>
<dbReference type="PANTHER" id="PTHR22803">
    <property type="entry name" value="MANNOSE, PHOSPHOLIPASE, LECTIN RECEPTOR RELATED"/>
    <property type="match status" value="1"/>
</dbReference>
<evidence type="ECO:0000313" key="3">
    <source>
        <dbReference type="Proteomes" id="UP000586634"/>
    </source>
</evidence>
<dbReference type="InterPro" id="IPR001304">
    <property type="entry name" value="C-type_lectin-like"/>
</dbReference>
<comment type="caution">
    <text evidence="2">The sequence shown here is derived from an EMBL/GenBank/DDBJ whole genome shotgun (WGS) entry which is preliminary data.</text>
</comment>
<dbReference type="Proteomes" id="UP000586634">
    <property type="component" value="Unassembled WGS sequence"/>
</dbReference>
<proteinExistence type="predicted"/>
<feature type="non-terminal residue" evidence="2">
    <location>
        <position position="103"/>
    </location>
</feature>
<dbReference type="Gene3D" id="3.10.100.10">
    <property type="entry name" value="Mannose-Binding Protein A, subunit A"/>
    <property type="match status" value="1"/>
</dbReference>
<feature type="non-terminal residue" evidence="2">
    <location>
        <position position="1"/>
    </location>
</feature>
<organism evidence="2 3">
    <name type="scientific">Nycticryphes semicollaris</name>
    <dbReference type="NCBI Taxonomy" id="227226"/>
    <lineage>
        <taxon>Eukaryota</taxon>
        <taxon>Metazoa</taxon>
        <taxon>Chordata</taxon>
        <taxon>Craniata</taxon>
        <taxon>Vertebrata</taxon>
        <taxon>Euteleostomi</taxon>
        <taxon>Archelosauria</taxon>
        <taxon>Archosauria</taxon>
        <taxon>Dinosauria</taxon>
        <taxon>Saurischia</taxon>
        <taxon>Theropoda</taxon>
        <taxon>Coelurosauria</taxon>
        <taxon>Aves</taxon>
        <taxon>Neognathae</taxon>
        <taxon>Neoaves</taxon>
        <taxon>Charadriiformes</taxon>
        <taxon>Rostratulidae</taxon>
        <taxon>Nycticryphes</taxon>
    </lineage>
</organism>
<gene>
    <name evidence="2" type="primary">Clec4d</name>
    <name evidence="2" type="ORF">NYCSEM_R08020</name>
</gene>
<dbReference type="InterPro" id="IPR050111">
    <property type="entry name" value="C-type_lectin/snaclec_domain"/>
</dbReference>
<dbReference type="SMART" id="SM00034">
    <property type="entry name" value="CLECT"/>
    <property type="match status" value="1"/>
</dbReference>
<dbReference type="EMBL" id="VXBJ01004938">
    <property type="protein sequence ID" value="NXN29217.1"/>
    <property type="molecule type" value="Genomic_DNA"/>
</dbReference>
<dbReference type="InterPro" id="IPR016187">
    <property type="entry name" value="CTDL_fold"/>
</dbReference>
<sequence>WMCCSRGWKLFQKSCYYLSTDWMPWTESVQNCTGMGSHLVVINSREEQVCARLNQGRMNYYIGLHAQKVGTWQWVDRTPFNEKAAFWRKGEPSNVDVEKCVVI</sequence>
<dbReference type="Pfam" id="PF00059">
    <property type="entry name" value="Lectin_C"/>
    <property type="match status" value="1"/>
</dbReference>
<accession>A0A7L1HSR2</accession>
<dbReference type="SUPFAM" id="SSF56436">
    <property type="entry name" value="C-type lectin-like"/>
    <property type="match status" value="1"/>
</dbReference>